<comment type="caution">
    <text evidence="2">The sequence shown here is derived from an EMBL/GenBank/DDBJ whole genome shotgun (WGS) entry which is preliminary data.</text>
</comment>
<evidence type="ECO:0000313" key="3">
    <source>
        <dbReference type="Proteomes" id="UP000234341"/>
    </source>
</evidence>
<dbReference type="OrthoDB" id="5294844at2"/>
<proteinExistence type="predicted"/>
<dbReference type="InterPro" id="IPR050483">
    <property type="entry name" value="CoA-transferase_III_domain"/>
</dbReference>
<dbReference type="Gene3D" id="3.40.50.10540">
    <property type="entry name" value="Crotonobetainyl-coa:carnitine coa-transferase, domain 1"/>
    <property type="match status" value="1"/>
</dbReference>
<dbReference type="PANTHER" id="PTHR48207:SF3">
    <property type="entry name" value="SUCCINATE--HYDROXYMETHYLGLUTARATE COA-TRANSFERASE"/>
    <property type="match status" value="1"/>
</dbReference>
<organism evidence="2 3">
    <name type="scientific">Cupriavidus pauculus</name>
    <dbReference type="NCBI Taxonomy" id="82633"/>
    <lineage>
        <taxon>Bacteria</taxon>
        <taxon>Pseudomonadati</taxon>
        <taxon>Pseudomonadota</taxon>
        <taxon>Betaproteobacteria</taxon>
        <taxon>Burkholderiales</taxon>
        <taxon>Burkholderiaceae</taxon>
        <taxon>Cupriavidus</taxon>
    </lineage>
</organism>
<keyword evidence="1 2" id="KW-0808">Transferase</keyword>
<reference evidence="2 3" key="1">
    <citation type="submission" date="2017-12" db="EMBL/GenBank/DDBJ databases">
        <title>Genome sequence of the active heterotrophic nitrifier-denitrifier, Cupriavidus pauculus UM1.</title>
        <authorList>
            <person name="Putonti C."/>
            <person name="Castignetti D."/>
        </authorList>
    </citation>
    <scope>NUCLEOTIDE SEQUENCE [LARGE SCALE GENOMIC DNA]</scope>
    <source>
        <strain evidence="2 3">UM1</strain>
    </source>
</reference>
<protein>
    <submittedName>
        <fullName evidence="2">CoA transferase</fullName>
    </submittedName>
</protein>
<gene>
    <name evidence="2" type="ORF">CYJ10_30410</name>
</gene>
<dbReference type="Gene3D" id="3.30.1540.10">
    <property type="entry name" value="formyl-coa transferase, domain 3"/>
    <property type="match status" value="1"/>
</dbReference>
<dbReference type="InterPro" id="IPR023606">
    <property type="entry name" value="CoA-Trfase_III_dom_1_sf"/>
</dbReference>
<dbReference type="GO" id="GO:0008410">
    <property type="term" value="F:CoA-transferase activity"/>
    <property type="evidence" value="ECO:0007669"/>
    <property type="project" value="TreeGrafter"/>
</dbReference>
<name>A0A2N5C3V1_9BURK</name>
<dbReference type="InterPro" id="IPR003673">
    <property type="entry name" value="CoA-Trfase_fam_III"/>
</dbReference>
<evidence type="ECO:0000256" key="1">
    <source>
        <dbReference type="ARBA" id="ARBA00022679"/>
    </source>
</evidence>
<sequence>MNQENMASLPLAGVRVLDLSRVLAGPMCAMALADLGADVIKVEHPARGDDTRDWGVRIGTRNTSYFNSANRNKRSVTLDLQSEAGLALARQLAAQCDVVIQNFKVGGAEKLGLGYEQLSEINPRLVYCSISGYARFTPEAERPGYDLVVQGESGVMATNGEAGQGPLKFGVAAVDMFTGMYSAQAILAALFARQSTGRGRHVQMALYDCGVMITSYYGMEALLKAGDPPKFGNAHPSIVPYGVFEAADGPLVITVGNNGQFQRFCREVIGCPEWADDERFATNTARSAHRDVLLAQVRERLQRFTRAELLQRLTAAQIPCGEVLGMLDALQSERTAQAGLLHRFEDSEAGAQAVLAPPYALDGQRLPVRMPPPHMGQHTHEVFKELLALDDNAIADLQSRGVI</sequence>
<dbReference type="Pfam" id="PF02515">
    <property type="entry name" value="CoA_transf_3"/>
    <property type="match status" value="1"/>
</dbReference>
<dbReference type="Proteomes" id="UP000234341">
    <property type="component" value="Unassembled WGS sequence"/>
</dbReference>
<dbReference type="AlphaFoldDB" id="A0A2N5C3V1"/>
<evidence type="ECO:0000313" key="2">
    <source>
        <dbReference type="EMBL" id="PLP96901.1"/>
    </source>
</evidence>
<dbReference type="InterPro" id="IPR044855">
    <property type="entry name" value="CoA-Trfase_III_dom3_sf"/>
</dbReference>
<dbReference type="PANTHER" id="PTHR48207">
    <property type="entry name" value="SUCCINATE--HYDROXYMETHYLGLUTARATE COA-TRANSFERASE"/>
    <property type="match status" value="1"/>
</dbReference>
<dbReference type="RefSeq" id="WP_101685157.1">
    <property type="nucleotide sequence ID" value="NZ_PJRP01000022.1"/>
</dbReference>
<dbReference type="SUPFAM" id="SSF89796">
    <property type="entry name" value="CoA-transferase family III (CaiB/BaiF)"/>
    <property type="match status" value="1"/>
</dbReference>
<dbReference type="STRING" id="82633.GCA_000974605_05290"/>
<dbReference type="EMBL" id="PJRP01000022">
    <property type="protein sequence ID" value="PLP96901.1"/>
    <property type="molecule type" value="Genomic_DNA"/>
</dbReference>
<accession>A0A2N5C3V1</accession>